<dbReference type="PROSITE" id="PS50280">
    <property type="entry name" value="SET"/>
    <property type="match status" value="1"/>
</dbReference>
<evidence type="ECO:0000256" key="2">
    <source>
        <dbReference type="ARBA" id="ARBA00022723"/>
    </source>
</evidence>
<feature type="domain" description="C2H2-type" evidence="11">
    <location>
        <begin position="604"/>
        <end position="631"/>
    </location>
</feature>
<dbReference type="Gene3D" id="3.30.160.60">
    <property type="entry name" value="Classic Zinc Finger"/>
    <property type="match status" value="5"/>
</dbReference>
<evidence type="ECO:0000256" key="6">
    <source>
        <dbReference type="ARBA" id="ARBA00023015"/>
    </source>
</evidence>
<feature type="domain" description="C2H2-type" evidence="11">
    <location>
        <begin position="575"/>
        <end position="602"/>
    </location>
</feature>
<evidence type="ECO:0000256" key="3">
    <source>
        <dbReference type="ARBA" id="ARBA00022737"/>
    </source>
</evidence>
<feature type="domain" description="C2H2-type" evidence="11">
    <location>
        <begin position="545"/>
        <end position="574"/>
    </location>
</feature>
<comment type="caution">
    <text evidence="13">The sequence shown here is derived from an EMBL/GenBank/DDBJ whole genome shotgun (WGS) entry which is preliminary data.</text>
</comment>
<keyword evidence="7" id="KW-0804">Transcription</keyword>
<sequence>TSGQQDLIGKDDGFLQVFDTAIPSRARLTCPIGLSIKSVKDHNGKTTQGVFAKKIIQVRTKFGPLLAPVKCRQRSQPPEVPPSDGIPVGAGGDGLHIQEQQGGVVDHSVLSTEQIQEVAMDQHNVEHQDIVQQALGIVKVTEQQIMADEIQQQGLSGPYGDVSTTIPHSLPANSMTDTVSLVTTLASGDMTAAGQYAATLDTEQQQQLIVAGLMTQSHLPLHSSYAPVYTQPITITDNTKQINGQVTEETGSMVEKNNGKSLKKEMVDPADQEFELKIFHEDGYEDCLDLSDEESCNWMMLVRPARTRAEQNVVAVQLQERIFFISTEPIPSNTEIRVWYSPDYAKQIGKELLLEKKEEKPVIREIPILPIPSPAENIKHRGRPPRKGRPRKYVKPSKTWRARLEKTRLTKLKSSLEPTLPPRKRGRPPKTRNASATKIAEESDDFMHIDPTDVIDMTDEIRDEVKNDEDVTLAMLEDVDDVLDDDDFPYPKPKRRGRKRRPPGAPKIPRIPKKDPLPCPHCGEKFTKEALFVIHVAEHTGIKPFICEVEECGKGFMSKFKLERHRLIHTCPRGHKCPYCDKSFNRKDHLKNHMITHDPNKKRWVCEECGKEYSYNFSYRTHKAFHDADAGRTLECGICRKVHNTREELLYHLKVHSGARSVKNCTEKTHACDDCGKKFYTRKDVRRHMITHTKKKDFLCQYCPQRFGRKDHLTRHLRSSHSGDNSNQKIRTPKGERKVRPEPASMIGLTIPNTDQNLLGSTQQSLNYQLHALPQEFRDVPVPVPIHMFDNQNQQLITLAGATVTQNPIIQAGQQQQQQPQQQQHQVLQAIPQQLANQIQVIDNRYIIDSSAAVRQQQQQQQHIDNTNPNEYRALQAVSQSHVPTMYMQVGQQQQQQQPQQQQQQQIAVANREVNIDLTRNGAVQDYQAVVPRSDQQNPRPTVVQAADNNNRQNTQQAQTFSTLIGYMETLRFLETLPTPSAPNSVLAQMTMQQTDGQQATATMIPIQPSLAYTTATSITAQQLPVADIQKKVI</sequence>
<feature type="compositionally biased region" description="Polar residues" evidence="10">
    <location>
        <begin position="720"/>
        <end position="730"/>
    </location>
</feature>
<evidence type="ECO:0000256" key="7">
    <source>
        <dbReference type="ARBA" id="ARBA00023163"/>
    </source>
</evidence>
<gene>
    <name evidence="13" type="ORF">FSP39_016618</name>
</gene>
<evidence type="ECO:0000256" key="8">
    <source>
        <dbReference type="ARBA" id="ARBA00023242"/>
    </source>
</evidence>
<dbReference type="SMART" id="SM00355">
    <property type="entry name" value="ZnF_C2H2"/>
    <property type="match status" value="7"/>
</dbReference>
<organism evidence="13 14">
    <name type="scientific">Pinctada imbricata</name>
    <name type="common">Atlantic pearl-oyster</name>
    <name type="synonym">Pinctada martensii</name>
    <dbReference type="NCBI Taxonomy" id="66713"/>
    <lineage>
        <taxon>Eukaryota</taxon>
        <taxon>Metazoa</taxon>
        <taxon>Spiralia</taxon>
        <taxon>Lophotrochozoa</taxon>
        <taxon>Mollusca</taxon>
        <taxon>Bivalvia</taxon>
        <taxon>Autobranchia</taxon>
        <taxon>Pteriomorphia</taxon>
        <taxon>Pterioida</taxon>
        <taxon>Pterioidea</taxon>
        <taxon>Pteriidae</taxon>
        <taxon>Pinctada</taxon>
    </lineage>
</organism>
<dbReference type="PANTHER" id="PTHR16515">
    <property type="entry name" value="PR DOMAIN ZINC FINGER PROTEIN"/>
    <property type="match status" value="1"/>
</dbReference>
<keyword evidence="2" id="KW-0479">Metal-binding</keyword>
<dbReference type="InterPro" id="IPR013087">
    <property type="entry name" value="Znf_C2H2_type"/>
</dbReference>
<evidence type="ECO:0000256" key="4">
    <source>
        <dbReference type="ARBA" id="ARBA00022771"/>
    </source>
</evidence>
<feature type="domain" description="C2H2-type" evidence="11">
    <location>
        <begin position="670"/>
        <end position="697"/>
    </location>
</feature>
<protein>
    <submittedName>
        <fullName evidence="13">Uncharacterized protein</fullName>
    </submittedName>
</protein>
<dbReference type="Pfam" id="PF21549">
    <property type="entry name" value="PRDM2_PR"/>
    <property type="match status" value="1"/>
</dbReference>
<reference evidence="13" key="1">
    <citation type="submission" date="2019-08" db="EMBL/GenBank/DDBJ databases">
        <title>The improved chromosome-level genome for the pearl oyster Pinctada fucata martensii using PacBio sequencing and Hi-C.</title>
        <authorList>
            <person name="Zheng Z."/>
        </authorList>
    </citation>
    <scope>NUCLEOTIDE SEQUENCE</scope>
    <source>
        <strain evidence="13">ZZ-2019</strain>
        <tissue evidence="13">Adductor muscle</tissue>
    </source>
</reference>
<evidence type="ECO:0000256" key="5">
    <source>
        <dbReference type="ARBA" id="ARBA00022833"/>
    </source>
</evidence>
<dbReference type="Gene3D" id="2.170.270.10">
    <property type="entry name" value="SET domain"/>
    <property type="match status" value="2"/>
</dbReference>
<feature type="domain" description="C2H2-type" evidence="11">
    <location>
        <begin position="634"/>
        <end position="661"/>
    </location>
</feature>
<feature type="non-terminal residue" evidence="13">
    <location>
        <position position="1"/>
    </location>
</feature>
<dbReference type="InterPro" id="IPR036236">
    <property type="entry name" value="Znf_C2H2_sf"/>
</dbReference>
<feature type="region of interest" description="Disordered" evidence="10">
    <location>
        <begin position="713"/>
        <end position="742"/>
    </location>
</feature>
<dbReference type="GO" id="GO:0008270">
    <property type="term" value="F:zinc ion binding"/>
    <property type="evidence" value="ECO:0007669"/>
    <property type="project" value="UniProtKB-KW"/>
</dbReference>
<dbReference type="InterPro" id="IPR050331">
    <property type="entry name" value="Zinc_finger"/>
</dbReference>
<dbReference type="EMBL" id="VSWD01000010">
    <property type="protein sequence ID" value="KAK3091028.1"/>
    <property type="molecule type" value="Genomic_DNA"/>
</dbReference>
<dbReference type="PANTHER" id="PTHR16515:SF49">
    <property type="entry name" value="GASTRULA ZINC FINGER PROTEIN XLCGF49.1-LIKE-RELATED"/>
    <property type="match status" value="1"/>
</dbReference>
<feature type="region of interest" description="Disordered" evidence="10">
    <location>
        <begin position="484"/>
        <end position="514"/>
    </location>
</feature>
<dbReference type="PROSITE" id="PS00028">
    <property type="entry name" value="ZINC_FINGER_C2H2_1"/>
    <property type="match status" value="6"/>
</dbReference>
<keyword evidence="4 9" id="KW-0863">Zinc-finger</keyword>
<dbReference type="PROSITE" id="PS50157">
    <property type="entry name" value="ZINC_FINGER_C2H2_2"/>
    <property type="match status" value="7"/>
</dbReference>
<feature type="domain" description="SET" evidence="12">
    <location>
        <begin position="32"/>
        <end position="341"/>
    </location>
</feature>
<evidence type="ECO:0000313" key="14">
    <source>
        <dbReference type="Proteomes" id="UP001186944"/>
    </source>
</evidence>
<keyword evidence="14" id="KW-1185">Reference proteome</keyword>
<keyword evidence="5" id="KW-0862">Zinc</keyword>
<feature type="compositionally biased region" description="Basic residues" evidence="10">
    <location>
        <begin position="380"/>
        <end position="397"/>
    </location>
</feature>
<dbReference type="Pfam" id="PF00096">
    <property type="entry name" value="zf-C2H2"/>
    <property type="match status" value="4"/>
</dbReference>
<dbReference type="InterPro" id="IPR046341">
    <property type="entry name" value="SET_dom_sf"/>
</dbReference>
<dbReference type="SUPFAM" id="SSF57667">
    <property type="entry name" value="beta-beta-alpha zinc fingers"/>
    <property type="match status" value="3"/>
</dbReference>
<evidence type="ECO:0000259" key="11">
    <source>
        <dbReference type="PROSITE" id="PS50157"/>
    </source>
</evidence>
<evidence type="ECO:0000313" key="13">
    <source>
        <dbReference type="EMBL" id="KAK3091028.1"/>
    </source>
</evidence>
<name>A0AA88XSU4_PINIB</name>
<feature type="domain" description="C2H2-type" evidence="11">
    <location>
        <begin position="517"/>
        <end position="544"/>
    </location>
</feature>
<evidence type="ECO:0000256" key="10">
    <source>
        <dbReference type="SAM" id="MobiDB-lite"/>
    </source>
</evidence>
<dbReference type="AlphaFoldDB" id="A0AA88XSU4"/>
<evidence type="ECO:0000256" key="9">
    <source>
        <dbReference type="PROSITE-ProRule" id="PRU00042"/>
    </source>
</evidence>
<dbReference type="InterPro" id="IPR001214">
    <property type="entry name" value="SET_dom"/>
</dbReference>
<keyword evidence="3" id="KW-0677">Repeat</keyword>
<dbReference type="FunFam" id="3.30.160.60:FF:000100">
    <property type="entry name" value="Zinc finger 45-like"/>
    <property type="match status" value="1"/>
</dbReference>
<proteinExistence type="predicted"/>
<keyword evidence="6" id="KW-0805">Transcription regulation</keyword>
<dbReference type="GO" id="GO:0005634">
    <property type="term" value="C:nucleus"/>
    <property type="evidence" value="ECO:0007669"/>
    <property type="project" value="UniProtKB-SubCell"/>
</dbReference>
<comment type="subcellular location">
    <subcellularLocation>
        <location evidence="1">Nucleus</location>
    </subcellularLocation>
</comment>
<feature type="region of interest" description="Disordered" evidence="10">
    <location>
        <begin position="411"/>
        <end position="437"/>
    </location>
</feature>
<dbReference type="Proteomes" id="UP001186944">
    <property type="component" value="Unassembled WGS sequence"/>
</dbReference>
<feature type="domain" description="C2H2-type" evidence="11">
    <location>
        <begin position="698"/>
        <end position="726"/>
    </location>
</feature>
<feature type="region of interest" description="Disordered" evidence="10">
    <location>
        <begin position="374"/>
        <end position="397"/>
    </location>
</feature>
<dbReference type="FunFam" id="3.30.160.60:FF:001182">
    <property type="entry name" value="Zinc finger, C2H2 type"/>
    <property type="match status" value="1"/>
</dbReference>
<evidence type="ECO:0000256" key="1">
    <source>
        <dbReference type="ARBA" id="ARBA00004123"/>
    </source>
</evidence>
<evidence type="ECO:0000259" key="12">
    <source>
        <dbReference type="PROSITE" id="PS50280"/>
    </source>
</evidence>
<keyword evidence="8" id="KW-0539">Nucleus</keyword>
<dbReference type="GO" id="GO:0010468">
    <property type="term" value="P:regulation of gene expression"/>
    <property type="evidence" value="ECO:0007669"/>
    <property type="project" value="TreeGrafter"/>
</dbReference>
<accession>A0AA88XSU4</accession>
<feature type="compositionally biased region" description="Basic residues" evidence="10">
    <location>
        <begin position="492"/>
        <end position="502"/>
    </location>
</feature>
<dbReference type="FunFam" id="3.30.160.60:FF:000256">
    <property type="entry name" value="PLAG1 like zinc finger 2"/>
    <property type="match status" value="1"/>
</dbReference>